<reference evidence="2" key="1">
    <citation type="submission" date="2021-09" db="EMBL/GenBank/DDBJ databases">
        <title>Genome analysis of Fictibacillus sp. KIGAM418 isolated from marine sediment.</title>
        <authorList>
            <person name="Seo M.-J."/>
            <person name="Cho E.-S."/>
            <person name="Hwang C.Y."/>
        </authorList>
    </citation>
    <scope>NUCLEOTIDE SEQUENCE</scope>
    <source>
        <strain evidence="2">KIGAM418</strain>
    </source>
</reference>
<feature type="domain" description="N-acetyltransferase" evidence="1">
    <location>
        <begin position="1"/>
        <end position="144"/>
    </location>
</feature>
<gene>
    <name evidence="2" type="ORF">LCY76_18925</name>
</gene>
<proteinExistence type="predicted"/>
<dbReference type="EMBL" id="JAIWJX010000002">
    <property type="protein sequence ID" value="MCK6258645.1"/>
    <property type="molecule type" value="Genomic_DNA"/>
</dbReference>
<organism evidence="2 3">
    <name type="scientific">Fictibacillus marinisediminis</name>
    <dbReference type="NCBI Taxonomy" id="2878389"/>
    <lineage>
        <taxon>Bacteria</taxon>
        <taxon>Bacillati</taxon>
        <taxon>Bacillota</taxon>
        <taxon>Bacilli</taxon>
        <taxon>Bacillales</taxon>
        <taxon>Fictibacillaceae</taxon>
        <taxon>Fictibacillus</taxon>
    </lineage>
</organism>
<dbReference type="RefSeq" id="WP_248253899.1">
    <property type="nucleotide sequence ID" value="NZ_JAIWJX010000002.1"/>
</dbReference>
<evidence type="ECO:0000313" key="2">
    <source>
        <dbReference type="EMBL" id="MCK6258645.1"/>
    </source>
</evidence>
<feature type="domain" description="N-acetyltransferase" evidence="1">
    <location>
        <begin position="141"/>
        <end position="274"/>
    </location>
</feature>
<dbReference type="PANTHER" id="PTHR43617:SF20">
    <property type="entry name" value="N-ALPHA-ACETYLTRANSFERASE RIMI"/>
    <property type="match status" value="1"/>
</dbReference>
<dbReference type="Gene3D" id="3.40.630.30">
    <property type="match status" value="2"/>
</dbReference>
<dbReference type="InterPro" id="IPR000182">
    <property type="entry name" value="GNAT_dom"/>
</dbReference>
<dbReference type="AlphaFoldDB" id="A0A9X1XGH6"/>
<dbReference type="SUPFAM" id="SSF55729">
    <property type="entry name" value="Acyl-CoA N-acyltransferases (Nat)"/>
    <property type="match status" value="2"/>
</dbReference>
<dbReference type="PANTHER" id="PTHR43617">
    <property type="entry name" value="L-AMINO ACID N-ACETYLTRANSFERASE"/>
    <property type="match status" value="1"/>
</dbReference>
<dbReference type="InterPro" id="IPR050276">
    <property type="entry name" value="MshD_Acetyltransferase"/>
</dbReference>
<dbReference type="Pfam" id="PF00583">
    <property type="entry name" value="Acetyltransf_1"/>
    <property type="match status" value="2"/>
</dbReference>
<comment type="caution">
    <text evidence="2">The sequence shown here is derived from an EMBL/GenBank/DDBJ whole genome shotgun (WGS) entry which is preliminary data.</text>
</comment>
<protein>
    <submittedName>
        <fullName evidence="2">GNAT family N-acetyltransferase</fullName>
    </submittedName>
</protein>
<accession>A0A9X1XGH6</accession>
<evidence type="ECO:0000259" key="1">
    <source>
        <dbReference type="PROSITE" id="PS51186"/>
    </source>
</evidence>
<evidence type="ECO:0000313" key="3">
    <source>
        <dbReference type="Proteomes" id="UP001139011"/>
    </source>
</evidence>
<keyword evidence="3" id="KW-1185">Reference proteome</keyword>
<dbReference type="PROSITE" id="PS51186">
    <property type="entry name" value="GNAT"/>
    <property type="match status" value="2"/>
</dbReference>
<name>A0A9X1XGH6_9BACL</name>
<dbReference type="Proteomes" id="UP001139011">
    <property type="component" value="Unassembled WGS sequence"/>
</dbReference>
<sequence>MLSEKQLSDIKKLQQQCESDEKLQLKLNWDMLEQRTDERKEDFFHYEAGELTAFIGIYGFGNKVELCGMVSPEYRRKGLFTSLFKEALEAVKYQGYEQILLNAPANSNTAKEYLKTVPCRFAFSEHQMKWQQGPIQLEDGVTLRASRPEDLMFEVQIDVDCFGFNHEKAKDYNHRIKNDDKQQFYIIETDGKAAGKVRVAADSGEAWIYGFAVNPAEQGKGIGRKTLKTIIAAQNAMGNSVFLEVEAKNNHALKLYEACGFKAYYTQDYYRLSN</sequence>
<dbReference type="CDD" id="cd04301">
    <property type="entry name" value="NAT_SF"/>
    <property type="match status" value="2"/>
</dbReference>
<dbReference type="GO" id="GO:0008999">
    <property type="term" value="F:protein-N-terminal-alanine acetyltransferase activity"/>
    <property type="evidence" value="ECO:0007669"/>
    <property type="project" value="TreeGrafter"/>
</dbReference>
<dbReference type="InterPro" id="IPR016181">
    <property type="entry name" value="Acyl_CoA_acyltransferase"/>
</dbReference>